<sequence>MESGVKKSVRYLALGILIYPFLYMLLNFIISILMATLGEGSSSLIEIFEYLIWFIMPFFSVFYLLAFHHFSRVLGKWHQRVGYTLVLAAVLIEIAMPWMDSGLVFKTASFLCQLFEIGILVSCLFVFSSKLGPNSEPGTTVYRTV</sequence>
<name>A0ABX3BD25_9VIBR</name>
<feature type="transmembrane region" description="Helical" evidence="1">
    <location>
        <begin position="105"/>
        <end position="127"/>
    </location>
</feature>
<protein>
    <submittedName>
        <fullName evidence="2">Uncharacterized protein</fullName>
    </submittedName>
</protein>
<organism evidence="2 3">
    <name type="scientific">Vibrio tasmaniensis 1F-267</name>
    <dbReference type="NCBI Taxonomy" id="1191324"/>
    <lineage>
        <taxon>Bacteria</taxon>
        <taxon>Pseudomonadati</taxon>
        <taxon>Pseudomonadota</taxon>
        <taxon>Gammaproteobacteria</taxon>
        <taxon>Vibrionales</taxon>
        <taxon>Vibrionaceae</taxon>
        <taxon>Vibrio</taxon>
    </lineage>
</organism>
<dbReference type="Proteomes" id="UP000094638">
    <property type="component" value="Unassembled WGS sequence"/>
</dbReference>
<dbReference type="RefSeq" id="WP_017102129.1">
    <property type="nucleotide sequence ID" value="NZ_AJZO02000003.1"/>
</dbReference>
<reference evidence="2 3" key="1">
    <citation type="journal article" date="2012" name="Science">
        <title>Ecological populations of bacteria act as socially cohesive units of antibiotic production and resistance.</title>
        <authorList>
            <person name="Cordero O.X."/>
            <person name="Wildschutte H."/>
            <person name="Kirkup B."/>
            <person name="Proehl S."/>
            <person name="Ngo L."/>
            <person name="Hussain F."/>
            <person name="Le Roux F."/>
            <person name="Mincer T."/>
            <person name="Polz M.F."/>
        </authorList>
    </citation>
    <scope>NUCLEOTIDE SEQUENCE [LARGE SCALE GENOMIC DNA]</scope>
    <source>
        <strain evidence="2 3">1F-267</strain>
    </source>
</reference>
<gene>
    <name evidence="2" type="ORF">A163_01805</name>
</gene>
<evidence type="ECO:0000256" key="1">
    <source>
        <dbReference type="SAM" id="Phobius"/>
    </source>
</evidence>
<proteinExistence type="predicted"/>
<keyword evidence="1" id="KW-0812">Transmembrane</keyword>
<comment type="caution">
    <text evidence="2">The sequence shown here is derived from an EMBL/GenBank/DDBJ whole genome shotgun (WGS) entry which is preliminary data.</text>
</comment>
<keyword evidence="1" id="KW-1133">Transmembrane helix</keyword>
<keyword evidence="1" id="KW-0472">Membrane</keyword>
<dbReference type="EMBL" id="AJZO02000003">
    <property type="protein sequence ID" value="OEF59362.1"/>
    <property type="molecule type" value="Genomic_DNA"/>
</dbReference>
<accession>A0ABX3BD25</accession>
<feature type="transmembrane region" description="Helical" evidence="1">
    <location>
        <begin position="12"/>
        <end position="38"/>
    </location>
</feature>
<feature type="transmembrane region" description="Helical" evidence="1">
    <location>
        <begin position="50"/>
        <end position="69"/>
    </location>
</feature>
<feature type="transmembrane region" description="Helical" evidence="1">
    <location>
        <begin position="81"/>
        <end position="99"/>
    </location>
</feature>
<evidence type="ECO:0000313" key="2">
    <source>
        <dbReference type="EMBL" id="OEF59362.1"/>
    </source>
</evidence>
<keyword evidence="3" id="KW-1185">Reference proteome</keyword>
<evidence type="ECO:0000313" key="3">
    <source>
        <dbReference type="Proteomes" id="UP000094638"/>
    </source>
</evidence>